<dbReference type="SUPFAM" id="SSF54713">
    <property type="entry name" value="Elongation factor Ts (EF-Ts), dimerisation domain"/>
    <property type="match status" value="1"/>
</dbReference>
<dbReference type="PANTHER" id="PTHR11741:SF0">
    <property type="entry name" value="ELONGATION FACTOR TS, MITOCHONDRIAL"/>
    <property type="match status" value="1"/>
</dbReference>
<dbReference type="CDD" id="cd14275">
    <property type="entry name" value="UBA_EF-Ts"/>
    <property type="match status" value="1"/>
</dbReference>
<dbReference type="InterPro" id="IPR018101">
    <property type="entry name" value="Transl_elong_Ts_CS"/>
</dbReference>
<keyword evidence="3 5" id="KW-0251">Elongation factor</keyword>
<dbReference type="Gene3D" id="3.30.479.20">
    <property type="entry name" value="Elongation factor Ts, dimerisation domain"/>
    <property type="match status" value="1"/>
</dbReference>
<keyword evidence="8" id="KW-1185">Reference proteome</keyword>
<sequence>MEITAAAVKELRDRTGCGMMDCKKALVECDGDAEKAIDFLREKGLAKAAKKADRNAKDGRIFSYIHNTGKVGVMVEIDCETDFVAKTDEFQQLGHDIAMQIAAANPAYVAPEDVPADVLEREKNIYREQLIAEGKPADRLDKILEGKIRKYYEQTCLLEQEWIRDGDKKINDLVIALIAKMGENMKVRRFSRFSIGE</sequence>
<dbReference type="Gene3D" id="1.10.8.10">
    <property type="entry name" value="DNA helicase RuvA subunit, C-terminal domain"/>
    <property type="match status" value="1"/>
</dbReference>
<reference evidence="7 8" key="1">
    <citation type="submission" date="2009-12" db="EMBL/GenBank/DDBJ databases">
        <authorList>
            <person name="Shrivastava S."/>
            <person name="Madupu R."/>
            <person name="Durkin A.S."/>
            <person name="Torralba M."/>
            <person name="Methe B."/>
            <person name="Sutton G.G."/>
            <person name="Strausberg R.L."/>
            <person name="Nelson K.E."/>
        </authorList>
    </citation>
    <scope>NUCLEOTIDE SEQUENCE [LARGE SCALE GENOMIC DNA]</scope>
    <source>
        <strain evidence="7 8">W5455</strain>
    </source>
</reference>
<evidence type="ECO:0000256" key="3">
    <source>
        <dbReference type="ARBA" id="ARBA00022768"/>
    </source>
</evidence>
<protein>
    <recommendedName>
        <fullName evidence="2 5">Elongation factor Ts</fullName>
        <shortName evidence="5">EF-Ts</shortName>
    </recommendedName>
</protein>
<proteinExistence type="inferred from homology"/>
<dbReference type="Proteomes" id="UP000006462">
    <property type="component" value="Unassembled WGS sequence"/>
</dbReference>
<dbReference type="SUPFAM" id="SSF46934">
    <property type="entry name" value="UBA-like"/>
    <property type="match status" value="1"/>
</dbReference>
<evidence type="ECO:0000256" key="1">
    <source>
        <dbReference type="ARBA" id="ARBA00005532"/>
    </source>
</evidence>
<dbReference type="InterPro" id="IPR001816">
    <property type="entry name" value="Transl_elong_EFTs/EF1B"/>
</dbReference>
<dbReference type="HAMAP" id="MF_00050">
    <property type="entry name" value="EF_Ts"/>
    <property type="match status" value="1"/>
</dbReference>
<gene>
    <name evidence="5 7" type="primary">tsf</name>
    <name evidence="7" type="ORF">HMPREF7215_0246</name>
</gene>
<dbReference type="RefSeq" id="WP_009163809.1">
    <property type="nucleotide sequence ID" value="NZ_ADFP01000021.1"/>
</dbReference>
<evidence type="ECO:0000256" key="5">
    <source>
        <dbReference type="HAMAP-Rule" id="MF_00050"/>
    </source>
</evidence>
<comment type="function">
    <text evidence="5">Associates with the EF-Tu.GDP complex and induces the exchange of GDP to GTP. It remains bound to the aminoacyl-tRNA.EF-Tu.GTP complex up to the GTP hydrolysis stage on the ribosome.</text>
</comment>
<keyword evidence="4 5" id="KW-0648">Protein biosynthesis</keyword>
<dbReference type="Pfam" id="PF00889">
    <property type="entry name" value="EF_TS"/>
    <property type="match status" value="1"/>
</dbReference>
<comment type="subcellular location">
    <subcellularLocation>
        <location evidence="5">Cytoplasm</location>
    </subcellularLocation>
</comment>
<dbReference type="Gene3D" id="1.10.286.20">
    <property type="match status" value="1"/>
</dbReference>
<accession>A0ABM9ZXT5</accession>
<dbReference type="InterPro" id="IPR036402">
    <property type="entry name" value="EF-Ts_dimer_sf"/>
</dbReference>
<comment type="similarity">
    <text evidence="1 5">Belongs to the EF-Ts family.</text>
</comment>
<organism evidence="7 8">
    <name type="scientific">Pyramidobacter piscolens W5455</name>
    <dbReference type="NCBI Taxonomy" id="352165"/>
    <lineage>
        <taxon>Bacteria</taxon>
        <taxon>Thermotogati</taxon>
        <taxon>Synergistota</taxon>
        <taxon>Synergistia</taxon>
        <taxon>Synergistales</taxon>
        <taxon>Dethiosulfovibrionaceae</taxon>
        <taxon>Pyramidobacter</taxon>
    </lineage>
</organism>
<feature type="domain" description="Translation elongation factor EFTs/EF1B dimerisation" evidence="6">
    <location>
        <begin position="51"/>
        <end position="197"/>
    </location>
</feature>
<dbReference type="GeneID" id="90986715"/>
<name>A0ABM9ZXT5_9BACT</name>
<evidence type="ECO:0000313" key="8">
    <source>
        <dbReference type="Proteomes" id="UP000006462"/>
    </source>
</evidence>
<dbReference type="PANTHER" id="PTHR11741">
    <property type="entry name" value="ELONGATION FACTOR TS"/>
    <property type="match status" value="1"/>
</dbReference>
<dbReference type="InterPro" id="IPR014039">
    <property type="entry name" value="Transl_elong_EFTs/EF1B_dimer"/>
</dbReference>
<dbReference type="GO" id="GO:0003746">
    <property type="term" value="F:translation elongation factor activity"/>
    <property type="evidence" value="ECO:0007669"/>
    <property type="project" value="UniProtKB-KW"/>
</dbReference>
<comment type="caution">
    <text evidence="7">The sequence shown here is derived from an EMBL/GenBank/DDBJ whole genome shotgun (WGS) entry which is preliminary data.</text>
</comment>
<evidence type="ECO:0000259" key="6">
    <source>
        <dbReference type="Pfam" id="PF00889"/>
    </source>
</evidence>
<dbReference type="InterPro" id="IPR009060">
    <property type="entry name" value="UBA-like_sf"/>
</dbReference>
<feature type="region of interest" description="Involved in Mg(2+) ion dislocation from EF-Tu" evidence="5">
    <location>
        <begin position="81"/>
        <end position="84"/>
    </location>
</feature>
<dbReference type="EMBL" id="ADFP01000021">
    <property type="protein sequence ID" value="EFB91733.1"/>
    <property type="molecule type" value="Genomic_DNA"/>
</dbReference>
<dbReference type="PROSITE" id="PS01126">
    <property type="entry name" value="EF_TS_1"/>
    <property type="match status" value="1"/>
</dbReference>
<evidence type="ECO:0000256" key="4">
    <source>
        <dbReference type="ARBA" id="ARBA00022917"/>
    </source>
</evidence>
<dbReference type="NCBIfam" id="TIGR00116">
    <property type="entry name" value="tsf"/>
    <property type="match status" value="1"/>
</dbReference>
<evidence type="ECO:0000256" key="2">
    <source>
        <dbReference type="ARBA" id="ARBA00016956"/>
    </source>
</evidence>
<evidence type="ECO:0000313" key="7">
    <source>
        <dbReference type="EMBL" id="EFB91733.1"/>
    </source>
</evidence>
<keyword evidence="5" id="KW-0963">Cytoplasm</keyword>